<organism evidence="2 3">
    <name type="scientific">Archangium gephyra</name>
    <dbReference type="NCBI Taxonomy" id="48"/>
    <lineage>
        <taxon>Bacteria</taxon>
        <taxon>Pseudomonadati</taxon>
        <taxon>Myxococcota</taxon>
        <taxon>Myxococcia</taxon>
        <taxon>Myxococcales</taxon>
        <taxon>Cystobacterineae</taxon>
        <taxon>Archangiaceae</taxon>
        <taxon>Archangium</taxon>
    </lineage>
</organism>
<dbReference type="EMBL" id="QFQP01000142">
    <property type="protein sequence ID" value="PZR02993.1"/>
    <property type="molecule type" value="Genomic_DNA"/>
</dbReference>
<dbReference type="Gene3D" id="1.10.260.40">
    <property type="entry name" value="lambda repressor-like DNA-binding domains"/>
    <property type="match status" value="1"/>
</dbReference>
<evidence type="ECO:0000313" key="3">
    <source>
        <dbReference type="Proteomes" id="UP000249061"/>
    </source>
</evidence>
<protein>
    <submittedName>
        <fullName evidence="2">Uncharacterized protein</fullName>
    </submittedName>
</protein>
<reference evidence="2 3" key="1">
    <citation type="submission" date="2017-08" db="EMBL/GenBank/DDBJ databases">
        <title>Infants hospitalized years apart are colonized by the same room-sourced microbial strains.</title>
        <authorList>
            <person name="Brooks B."/>
            <person name="Olm M.R."/>
            <person name="Firek B.A."/>
            <person name="Baker R."/>
            <person name="Thomas B.C."/>
            <person name="Morowitz M.J."/>
            <person name="Banfield J.F."/>
        </authorList>
    </citation>
    <scope>NUCLEOTIDE SEQUENCE [LARGE SCALE GENOMIC DNA]</scope>
    <source>
        <strain evidence="2">S2_003_000_R2_14</strain>
    </source>
</reference>
<dbReference type="CDD" id="cd00093">
    <property type="entry name" value="HTH_XRE"/>
    <property type="match status" value="1"/>
</dbReference>
<comment type="caution">
    <text evidence="2">The sequence shown here is derived from an EMBL/GenBank/DDBJ whole genome shotgun (WGS) entry which is preliminary data.</text>
</comment>
<proteinExistence type="predicted"/>
<dbReference type="AlphaFoldDB" id="A0A2W5SQC7"/>
<dbReference type="InterPro" id="IPR010982">
    <property type="entry name" value="Lambda_DNA-bd_dom_sf"/>
</dbReference>
<gene>
    <name evidence="2" type="ORF">DI536_36530</name>
</gene>
<feature type="compositionally biased region" description="Basic and acidic residues" evidence="1">
    <location>
        <begin position="126"/>
        <end position="136"/>
    </location>
</feature>
<evidence type="ECO:0000256" key="1">
    <source>
        <dbReference type="SAM" id="MobiDB-lite"/>
    </source>
</evidence>
<accession>A0A2W5SQC7</accession>
<feature type="region of interest" description="Disordered" evidence="1">
    <location>
        <begin position="115"/>
        <end position="136"/>
    </location>
</feature>
<dbReference type="GO" id="GO:0003677">
    <property type="term" value="F:DNA binding"/>
    <property type="evidence" value="ECO:0007669"/>
    <property type="project" value="InterPro"/>
</dbReference>
<sequence>MDPSATASESVRAARRLLPTRAIAEVTRVSPSTVQSWASGESIPRDGAMMRLQILAAALEVVDELDDDPDHGLRWIRGPLRPGSSSTVAATLGFPVLHEGLLDDVVTSARRYVDARSNGPRVEAPPARRRDNNTPRTREAAAAFLELSRPSLRSGQLGERRDDVVLVRPADAVEHARMRASDRSDIDPSVLSARNIGLGLVELGAGHTPGHTTTVRQIDGSSTRVWEVPVSLL</sequence>
<dbReference type="Proteomes" id="UP000249061">
    <property type="component" value="Unassembled WGS sequence"/>
</dbReference>
<evidence type="ECO:0000313" key="2">
    <source>
        <dbReference type="EMBL" id="PZR02993.1"/>
    </source>
</evidence>
<name>A0A2W5SQC7_9BACT</name>
<dbReference type="InterPro" id="IPR001387">
    <property type="entry name" value="Cro/C1-type_HTH"/>
</dbReference>